<dbReference type="EMBL" id="HBEG01036658">
    <property type="protein sequence ID" value="CAD8375569.1"/>
    <property type="molecule type" value="Transcribed_RNA"/>
</dbReference>
<dbReference type="Gene3D" id="4.10.1000.10">
    <property type="entry name" value="Zinc finger, CCCH-type"/>
    <property type="match status" value="1"/>
</dbReference>
<dbReference type="PROSITE" id="PS50103">
    <property type="entry name" value="ZF_C3H1"/>
    <property type="match status" value="1"/>
</dbReference>
<feature type="compositionally biased region" description="Basic and acidic residues" evidence="2">
    <location>
        <begin position="64"/>
        <end position="73"/>
    </location>
</feature>
<evidence type="ECO:0000259" key="3">
    <source>
        <dbReference type="PROSITE" id="PS50103"/>
    </source>
</evidence>
<feature type="compositionally biased region" description="Acidic residues" evidence="2">
    <location>
        <begin position="24"/>
        <end position="33"/>
    </location>
</feature>
<accession>A0A7S0AVS7</accession>
<protein>
    <recommendedName>
        <fullName evidence="3">C3H1-type domain-containing protein</fullName>
    </recommendedName>
</protein>
<evidence type="ECO:0000256" key="2">
    <source>
        <dbReference type="SAM" id="MobiDB-lite"/>
    </source>
</evidence>
<keyword evidence="1" id="KW-0863">Zinc-finger</keyword>
<keyword evidence="1" id="KW-0862">Zinc</keyword>
<dbReference type="AlphaFoldDB" id="A0A7S0AVS7"/>
<evidence type="ECO:0000256" key="1">
    <source>
        <dbReference type="PROSITE-ProRule" id="PRU00723"/>
    </source>
</evidence>
<dbReference type="GO" id="GO:0008270">
    <property type="term" value="F:zinc ion binding"/>
    <property type="evidence" value="ECO:0007669"/>
    <property type="project" value="UniProtKB-KW"/>
</dbReference>
<dbReference type="InterPro" id="IPR000571">
    <property type="entry name" value="Znf_CCCH"/>
</dbReference>
<evidence type="ECO:0000313" key="4">
    <source>
        <dbReference type="EMBL" id="CAD8375569.1"/>
    </source>
</evidence>
<feature type="compositionally biased region" description="Low complexity" evidence="2">
    <location>
        <begin position="38"/>
        <end position="59"/>
    </location>
</feature>
<proteinExistence type="predicted"/>
<gene>
    <name evidence="4" type="ORF">PBAH0796_LOCUS22400</name>
</gene>
<feature type="domain" description="C3H1-type" evidence="3">
    <location>
        <begin position="118"/>
        <end position="145"/>
    </location>
</feature>
<feature type="zinc finger region" description="C3H1-type" evidence="1">
    <location>
        <begin position="118"/>
        <end position="145"/>
    </location>
</feature>
<name>A0A7S0AVS7_9DINO</name>
<sequence length="184" mass="20500">MDLDSGEDSPTRMDENTPTHPGPSDEEEEEEGGEDKAAALSGRAGAGAAPRASAGGAPRARSKTHSEASADRPPRRRSISRRSLQRRPKVRPKRSRSRSIPRNVMPSRFGKGKGKERREGGALCFPFIMDKCRKGDSCRERHPDQHEVEGLRRHMARTNCRYGLQCMRPDCMFKHPPGRKLSAD</sequence>
<feature type="region of interest" description="Disordered" evidence="2">
    <location>
        <begin position="1"/>
        <end position="117"/>
    </location>
</feature>
<organism evidence="4">
    <name type="scientific">Pyrodinium bahamense</name>
    <dbReference type="NCBI Taxonomy" id="73915"/>
    <lineage>
        <taxon>Eukaryota</taxon>
        <taxon>Sar</taxon>
        <taxon>Alveolata</taxon>
        <taxon>Dinophyceae</taxon>
        <taxon>Gonyaulacales</taxon>
        <taxon>Pyrocystaceae</taxon>
        <taxon>Pyrodinium</taxon>
    </lineage>
</organism>
<reference evidence="4" key="1">
    <citation type="submission" date="2021-01" db="EMBL/GenBank/DDBJ databases">
        <authorList>
            <person name="Corre E."/>
            <person name="Pelletier E."/>
            <person name="Niang G."/>
            <person name="Scheremetjew M."/>
            <person name="Finn R."/>
            <person name="Kale V."/>
            <person name="Holt S."/>
            <person name="Cochrane G."/>
            <person name="Meng A."/>
            <person name="Brown T."/>
            <person name="Cohen L."/>
        </authorList>
    </citation>
    <scope>NUCLEOTIDE SEQUENCE</scope>
    <source>
        <strain evidence="4">Pbaha01</strain>
    </source>
</reference>
<feature type="compositionally biased region" description="Basic residues" evidence="2">
    <location>
        <begin position="74"/>
        <end position="99"/>
    </location>
</feature>
<keyword evidence="1" id="KW-0479">Metal-binding</keyword>